<dbReference type="PRINTS" id="PR00157">
    <property type="entry name" value="PLASTOCYANIN"/>
</dbReference>
<gene>
    <name evidence="12 14" type="primary">petE</name>
    <name evidence="14" type="ORF">ACE1CC_31965</name>
</gene>
<keyword evidence="15" id="KW-1185">Reference proteome</keyword>
<keyword evidence="9 12" id="KW-0186">Copper</keyword>
<dbReference type="Proteomes" id="UP001576774">
    <property type="component" value="Unassembled WGS sequence"/>
</dbReference>
<evidence type="ECO:0000256" key="10">
    <source>
        <dbReference type="ARBA" id="ARBA00023078"/>
    </source>
</evidence>
<comment type="similarity">
    <text evidence="4 12">Belongs to the plastocyanin family.</text>
</comment>
<keyword evidence="6 12" id="KW-0813">Transport</keyword>
<comment type="caution">
    <text evidence="14">The sequence shown here is derived from an EMBL/GenBank/DDBJ whole genome shotgun (WGS) entry which is preliminary data.</text>
</comment>
<dbReference type="PRINTS" id="PR00156">
    <property type="entry name" value="COPPERBLUE"/>
</dbReference>
<evidence type="ECO:0000256" key="4">
    <source>
        <dbReference type="ARBA" id="ARBA00005338"/>
    </source>
</evidence>
<organism evidence="14 15">
    <name type="scientific">Floridaenema aerugineum BLCC-F46</name>
    <dbReference type="NCBI Taxonomy" id="3153654"/>
    <lineage>
        <taxon>Bacteria</taxon>
        <taxon>Bacillati</taxon>
        <taxon>Cyanobacteriota</taxon>
        <taxon>Cyanophyceae</taxon>
        <taxon>Oscillatoriophycideae</taxon>
        <taxon>Aerosakkonematales</taxon>
        <taxon>Aerosakkonemataceae</taxon>
        <taxon>Floridanema</taxon>
        <taxon>Floridanema aerugineum</taxon>
    </lineage>
</organism>
<sequence length="138" mass="14671" precursor="true">MKFMSAIWRRMSLALLTMVLVASSFVVMASPASADTVTVKMGADNGMLSFQPAKVTIKPGDTVKWVNNKVPPHNVVFDTAKNPAKSAALAKTLSHKGLVMKPGDEVSVTFPANAAAGEYTYYCEPHRGAGMVGTIVVQ</sequence>
<name>A0ABV4XFA7_9CYAN</name>
<feature type="binding site" evidence="12">
    <location>
        <position position="131"/>
    </location>
    <ligand>
        <name>Cu cation</name>
        <dbReference type="ChEBI" id="CHEBI:23378"/>
    </ligand>
</feature>
<evidence type="ECO:0000256" key="3">
    <source>
        <dbReference type="ARBA" id="ARBA00004526"/>
    </source>
</evidence>
<reference evidence="14 15" key="1">
    <citation type="submission" date="2024-09" db="EMBL/GenBank/DDBJ databases">
        <title>Floridaenema gen nov. (Aerosakkonemataceae, Aerosakkonematales ord. nov., Cyanobacteria) from benthic tropical and subtropical fresh waters, with the description of four new species.</title>
        <authorList>
            <person name="Moretto J.A."/>
            <person name="Berthold D.E."/>
            <person name="Lefler F.W."/>
            <person name="Huang I.-S."/>
            <person name="Laughinghouse H. IV."/>
        </authorList>
    </citation>
    <scope>NUCLEOTIDE SEQUENCE [LARGE SCALE GENOMIC DNA]</scope>
    <source>
        <strain evidence="14 15">BLCC-F46</strain>
    </source>
</reference>
<feature type="binding site" evidence="12">
    <location>
        <position position="73"/>
    </location>
    <ligand>
        <name>Cu cation</name>
        <dbReference type="ChEBI" id="CHEBI:23378"/>
    </ligand>
</feature>
<dbReference type="PROSITE" id="PS00196">
    <property type="entry name" value="COPPER_BLUE"/>
    <property type="match status" value="1"/>
</dbReference>
<dbReference type="InterPro" id="IPR002387">
    <property type="entry name" value="Plastocyanin"/>
</dbReference>
<dbReference type="NCBIfam" id="TIGR02656">
    <property type="entry name" value="cyanin_plasto"/>
    <property type="match status" value="1"/>
</dbReference>
<comment type="cofactor">
    <cofactor evidence="1 12">
        <name>Cu(2+)</name>
        <dbReference type="ChEBI" id="CHEBI:29036"/>
    </cofactor>
</comment>
<dbReference type="InterPro" id="IPR001235">
    <property type="entry name" value="Copper_blue_Plastocyanin"/>
</dbReference>
<evidence type="ECO:0000256" key="2">
    <source>
        <dbReference type="ARBA" id="ARBA00002820"/>
    </source>
</evidence>
<keyword evidence="11 12" id="KW-0472">Membrane</keyword>
<dbReference type="InterPro" id="IPR023511">
    <property type="entry name" value="Plastocyanin_cyanobac"/>
</dbReference>
<feature type="signal peptide" evidence="12">
    <location>
        <begin position="1"/>
        <end position="29"/>
    </location>
</feature>
<accession>A0ABV4XFA7</accession>
<evidence type="ECO:0000256" key="8">
    <source>
        <dbReference type="ARBA" id="ARBA00022982"/>
    </source>
</evidence>
<keyword evidence="8 12" id="KW-0249">Electron transport</keyword>
<dbReference type="Pfam" id="PF00127">
    <property type="entry name" value="Copper-bind"/>
    <property type="match status" value="1"/>
</dbReference>
<feature type="chain" id="PRO_5044907727" description="Plastocyanin" evidence="12">
    <location>
        <begin position="30"/>
        <end position="138"/>
    </location>
</feature>
<comment type="function">
    <text evidence="2 12">Participates in electron transfer between P700 and the cytochrome b6-f complex in photosystem I.</text>
</comment>
<keyword evidence="10 12" id="KW-0793">Thylakoid</keyword>
<evidence type="ECO:0000313" key="15">
    <source>
        <dbReference type="Proteomes" id="UP001576774"/>
    </source>
</evidence>
<comment type="subcellular location">
    <subcellularLocation>
        <location evidence="3 12">Cellular thylakoid membrane</location>
        <topology evidence="3 12">Peripheral membrane protein</topology>
        <orientation evidence="3 12">Lumenal side</orientation>
    </subcellularLocation>
</comment>
<dbReference type="PANTHER" id="PTHR34192">
    <property type="entry name" value="PLASTOCYANIN MAJOR ISOFORM, CHLOROPLASTIC-RELATED"/>
    <property type="match status" value="1"/>
</dbReference>
<evidence type="ECO:0000256" key="11">
    <source>
        <dbReference type="ARBA" id="ARBA00023136"/>
    </source>
</evidence>
<feature type="binding site" evidence="12">
    <location>
        <position position="126"/>
    </location>
    <ligand>
        <name>Cu cation</name>
        <dbReference type="ChEBI" id="CHEBI:23378"/>
    </ligand>
</feature>
<keyword evidence="12" id="KW-0732">Signal</keyword>
<protein>
    <recommendedName>
        <fullName evidence="5 12">Plastocyanin</fullName>
    </recommendedName>
</protein>
<dbReference type="Gene3D" id="2.60.40.420">
    <property type="entry name" value="Cupredoxins - blue copper proteins"/>
    <property type="match status" value="1"/>
</dbReference>
<dbReference type="SUPFAM" id="SSF49503">
    <property type="entry name" value="Cupredoxins"/>
    <property type="match status" value="1"/>
</dbReference>
<evidence type="ECO:0000256" key="6">
    <source>
        <dbReference type="ARBA" id="ARBA00022448"/>
    </source>
</evidence>
<feature type="binding site" evidence="12">
    <location>
        <position position="123"/>
    </location>
    <ligand>
        <name>Cu cation</name>
        <dbReference type="ChEBI" id="CHEBI:23378"/>
    </ligand>
</feature>
<dbReference type="InterPro" id="IPR000923">
    <property type="entry name" value="BlueCu_1"/>
</dbReference>
<dbReference type="InterPro" id="IPR008972">
    <property type="entry name" value="Cupredoxin"/>
</dbReference>
<dbReference type="CDD" id="cd04219">
    <property type="entry name" value="Plastocyanin"/>
    <property type="match status" value="1"/>
</dbReference>
<proteinExistence type="inferred from homology"/>
<evidence type="ECO:0000256" key="5">
    <source>
        <dbReference type="ARBA" id="ARBA00020130"/>
    </source>
</evidence>
<evidence type="ECO:0000256" key="1">
    <source>
        <dbReference type="ARBA" id="ARBA00001973"/>
    </source>
</evidence>
<evidence type="ECO:0000256" key="12">
    <source>
        <dbReference type="HAMAP-Rule" id="MF_00566"/>
    </source>
</evidence>
<dbReference type="EMBL" id="JBHFNQ010000227">
    <property type="protein sequence ID" value="MFB2881494.1"/>
    <property type="molecule type" value="Genomic_DNA"/>
</dbReference>
<keyword evidence="7 12" id="KW-0479">Metal-binding</keyword>
<evidence type="ECO:0000313" key="14">
    <source>
        <dbReference type="EMBL" id="MFB2881494.1"/>
    </source>
</evidence>
<feature type="domain" description="Blue (type 1) copper" evidence="13">
    <location>
        <begin position="38"/>
        <end position="138"/>
    </location>
</feature>
<dbReference type="PANTHER" id="PTHR34192:SF10">
    <property type="entry name" value="PLASTOCYANIN MAJOR ISOFORM, CHLOROPLASTIC-RELATED"/>
    <property type="match status" value="1"/>
</dbReference>
<evidence type="ECO:0000259" key="13">
    <source>
        <dbReference type="Pfam" id="PF00127"/>
    </source>
</evidence>
<dbReference type="RefSeq" id="WP_413274472.1">
    <property type="nucleotide sequence ID" value="NZ_JBHFNQ010000227.1"/>
</dbReference>
<evidence type="ECO:0000256" key="7">
    <source>
        <dbReference type="ARBA" id="ARBA00022723"/>
    </source>
</evidence>
<evidence type="ECO:0000256" key="9">
    <source>
        <dbReference type="ARBA" id="ARBA00023008"/>
    </source>
</evidence>
<dbReference type="InterPro" id="IPR028871">
    <property type="entry name" value="BlueCu_1_BS"/>
</dbReference>
<dbReference type="HAMAP" id="MF_00566">
    <property type="entry name" value="Cytb6_f_plastocyanin"/>
    <property type="match status" value="1"/>
</dbReference>